<gene>
    <name evidence="1" type="ORF">AD929_13170</name>
</gene>
<name>A0A149QS45_9PROT</name>
<protein>
    <submittedName>
        <fullName evidence="1">Uncharacterized protein</fullName>
    </submittedName>
</protein>
<dbReference type="Proteomes" id="UP000075573">
    <property type="component" value="Unassembled WGS sequence"/>
</dbReference>
<organism evidence="1 2">
    <name type="scientific">Gluconobacter potus</name>
    <dbReference type="NCBI Taxonomy" id="2724927"/>
    <lineage>
        <taxon>Bacteria</taxon>
        <taxon>Pseudomonadati</taxon>
        <taxon>Pseudomonadota</taxon>
        <taxon>Alphaproteobacteria</taxon>
        <taxon>Acetobacterales</taxon>
        <taxon>Acetobacteraceae</taxon>
        <taxon>Gluconobacter</taxon>
    </lineage>
</organism>
<proteinExistence type="predicted"/>
<evidence type="ECO:0000313" key="2">
    <source>
        <dbReference type="Proteomes" id="UP000075573"/>
    </source>
</evidence>
<comment type="caution">
    <text evidence="1">The sequence shown here is derived from an EMBL/GenBank/DDBJ whole genome shotgun (WGS) entry which is preliminary data.</text>
</comment>
<dbReference type="AlphaFoldDB" id="A0A149QS45"/>
<reference evidence="1 2" key="1">
    <citation type="submission" date="2015-06" db="EMBL/GenBank/DDBJ databases">
        <title>Improved classification and identification of acetic acid bacteria using matrix-assisted laser desorption/ionization time-of-flight mass spectrometry; Gluconobacter nephelii and Gluconobacter uchimurae are later heterotypic synonyms of Gluconobacter japonicus and Gluconobacter oxydans, respectively.</title>
        <authorList>
            <person name="Li L."/>
            <person name="Cleenwerck I."/>
            <person name="De Vuyst L."/>
            <person name="Vandamme P."/>
        </authorList>
    </citation>
    <scope>NUCLEOTIDE SEQUENCE [LARGE SCALE GENOMIC DNA]</scope>
    <source>
        <strain evidence="1 2">LMG 1764</strain>
    </source>
</reference>
<evidence type="ECO:0000313" key="1">
    <source>
        <dbReference type="EMBL" id="KXV00148.1"/>
    </source>
</evidence>
<dbReference type="RefSeq" id="WP_062497442.1">
    <property type="nucleotide sequence ID" value="NZ_LHZB01000118.1"/>
</dbReference>
<dbReference type="PATRIC" id="fig|442.7.peg.3448"/>
<sequence>MSSKPPTREAGVVVKGTFLVSITYLSRDIASGTSRVIGEDDYSPHTVSVGQLAALGFEDRFIEAYLATRMGVPACDVAIRRCRHREDTFVYVFVL</sequence>
<accession>A0A149QS45</accession>
<dbReference type="EMBL" id="LHZB01000118">
    <property type="protein sequence ID" value="KXV00148.1"/>
    <property type="molecule type" value="Genomic_DNA"/>
</dbReference>